<gene>
    <name evidence="2" type="ORF">PUN28_015569</name>
</gene>
<dbReference type="EMBL" id="JADYXP020000017">
    <property type="protein sequence ID" value="KAL0107137.1"/>
    <property type="molecule type" value="Genomic_DNA"/>
</dbReference>
<protein>
    <submittedName>
        <fullName evidence="2">Uncharacterized protein</fullName>
    </submittedName>
</protein>
<comment type="caution">
    <text evidence="2">The sequence shown here is derived from an EMBL/GenBank/DDBJ whole genome shotgun (WGS) entry which is preliminary data.</text>
</comment>
<evidence type="ECO:0000313" key="3">
    <source>
        <dbReference type="Proteomes" id="UP001430953"/>
    </source>
</evidence>
<accession>A0AAW2EZ06</accession>
<sequence length="90" mass="10166">MMSRQAQNGGREKENGQSDVRERYSRRSRLTLKRIFPFALVRRVPVRAGELRLLVGKRRSIQGTATRSRNVGPSEETSAAAQRSIRGRGV</sequence>
<evidence type="ECO:0000256" key="1">
    <source>
        <dbReference type="SAM" id="MobiDB-lite"/>
    </source>
</evidence>
<proteinExistence type="predicted"/>
<feature type="region of interest" description="Disordered" evidence="1">
    <location>
        <begin position="1"/>
        <end position="26"/>
    </location>
</feature>
<dbReference type="AlphaFoldDB" id="A0AAW2EZ06"/>
<dbReference type="Proteomes" id="UP001430953">
    <property type="component" value="Unassembled WGS sequence"/>
</dbReference>
<organism evidence="2 3">
    <name type="scientific">Cardiocondyla obscurior</name>
    <dbReference type="NCBI Taxonomy" id="286306"/>
    <lineage>
        <taxon>Eukaryota</taxon>
        <taxon>Metazoa</taxon>
        <taxon>Ecdysozoa</taxon>
        <taxon>Arthropoda</taxon>
        <taxon>Hexapoda</taxon>
        <taxon>Insecta</taxon>
        <taxon>Pterygota</taxon>
        <taxon>Neoptera</taxon>
        <taxon>Endopterygota</taxon>
        <taxon>Hymenoptera</taxon>
        <taxon>Apocrita</taxon>
        <taxon>Aculeata</taxon>
        <taxon>Formicoidea</taxon>
        <taxon>Formicidae</taxon>
        <taxon>Myrmicinae</taxon>
        <taxon>Cardiocondyla</taxon>
    </lineage>
</organism>
<keyword evidence="3" id="KW-1185">Reference proteome</keyword>
<evidence type="ECO:0000313" key="2">
    <source>
        <dbReference type="EMBL" id="KAL0107137.1"/>
    </source>
</evidence>
<feature type="compositionally biased region" description="Basic and acidic residues" evidence="1">
    <location>
        <begin position="10"/>
        <end position="25"/>
    </location>
</feature>
<reference evidence="2 3" key="1">
    <citation type="submission" date="2023-03" db="EMBL/GenBank/DDBJ databases">
        <title>High recombination rates correlate with genetic variation in Cardiocondyla obscurior ants.</title>
        <authorList>
            <person name="Errbii M."/>
        </authorList>
    </citation>
    <scope>NUCLEOTIDE SEQUENCE [LARGE SCALE GENOMIC DNA]</scope>
    <source>
        <strain evidence="2">Alpha-2009</strain>
        <tissue evidence="2">Whole body</tissue>
    </source>
</reference>
<feature type="compositionally biased region" description="Polar residues" evidence="1">
    <location>
        <begin position="61"/>
        <end position="81"/>
    </location>
</feature>
<name>A0AAW2EZ06_9HYME</name>
<feature type="region of interest" description="Disordered" evidence="1">
    <location>
        <begin position="59"/>
        <end position="90"/>
    </location>
</feature>